<keyword evidence="5" id="KW-0997">Cell inner membrane</keyword>
<evidence type="ECO:0000256" key="8">
    <source>
        <dbReference type="ARBA" id="ARBA00022989"/>
    </source>
</evidence>
<dbReference type="PROSITE" id="PS52015">
    <property type="entry name" value="TONB_CTD"/>
    <property type="match status" value="1"/>
</dbReference>
<evidence type="ECO:0000256" key="9">
    <source>
        <dbReference type="ARBA" id="ARBA00023136"/>
    </source>
</evidence>
<evidence type="ECO:0000313" key="14">
    <source>
        <dbReference type="Proteomes" id="UP000312702"/>
    </source>
</evidence>
<feature type="domain" description="TonB C-terminal" evidence="12">
    <location>
        <begin position="125"/>
        <end position="216"/>
    </location>
</feature>
<evidence type="ECO:0000256" key="5">
    <source>
        <dbReference type="ARBA" id="ARBA00022519"/>
    </source>
</evidence>
<evidence type="ECO:0000256" key="10">
    <source>
        <dbReference type="SAM" id="MobiDB-lite"/>
    </source>
</evidence>
<dbReference type="PANTHER" id="PTHR33446:SF2">
    <property type="entry name" value="PROTEIN TONB"/>
    <property type="match status" value="1"/>
</dbReference>
<organism evidence="13 14">
    <name type="scientific">Candidatus Methylopumilus universalis</name>
    <dbReference type="NCBI Taxonomy" id="2588536"/>
    <lineage>
        <taxon>Bacteria</taxon>
        <taxon>Pseudomonadati</taxon>
        <taxon>Pseudomonadota</taxon>
        <taxon>Betaproteobacteria</taxon>
        <taxon>Nitrosomonadales</taxon>
        <taxon>Methylophilaceae</taxon>
        <taxon>Candidatus Methylopumilus</taxon>
    </lineage>
</organism>
<protein>
    <submittedName>
        <fullName evidence="13">Energy transducer TonB</fullName>
    </submittedName>
</protein>
<dbReference type="Pfam" id="PF03544">
    <property type="entry name" value="TonB_C"/>
    <property type="match status" value="1"/>
</dbReference>
<dbReference type="EMBL" id="CP040973">
    <property type="protein sequence ID" value="QDC60638.1"/>
    <property type="molecule type" value="Genomic_DNA"/>
</dbReference>
<dbReference type="RefSeq" id="WP_139909479.1">
    <property type="nucleotide sequence ID" value="NZ_CP040973.1"/>
</dbReference>
<reference evidence="13 14" key="1">
    <citation type="journal article" date="2019" name="ISME J.">
        <title>Evolution in action: habitat transition from sediment to the pelagial leads to genome streamlining in Methylophilaceae.</title>
        <authorList>
            <person name="Salcher M."/>
            <person name="Schaefle D."/>
            <person name="Kaspar M."/>
            <person name="Neuenschwander S.M."/>
            <person name="Ghai R."/>
        </authorList>
    </citation>
    <scope>NUCLEOTIDE SEQUENCE [LARGE SCALE GENOMIC DNA]</scope>
    <source>
        <strain evidence="13 14">MMS-VI-25</strain>
    </source>
</reference>
<sequence>MNNVKNFFNEFDLNRAIFLSLLIHLMFLINFAGFFKRPPAPPPELQITFQKLENHVSETVPQPAQVPKPVEKKIIPIIKKDAENPIPSQQKPTKEAETKPEEKKEATPTQANSDVKNAGEAALNDFSNILARHIAKFKMYPKIAQMRGWQGELVLEVKLNGDGELISSKIVKGSGFDVLDNEGLEMVRRASPFPVPPEILKGKSFSILVPIRFKLE</sequence>
<dbReference type="PANTHER" id="PTHR33446">
    <property type="entry name" value="PROTEIN TONB-RELATED"/>
    <property type="match status" value="1"/>
</dbReference>
<feature type="compositionally biased region" description="Basic and acidic residues" evidence="10">
    <location>
        <begin position="92"/>
        <end position="106"/>
    </location>
</feature>
<feature type="transmembrane region" description="Helical" evidence="11">
    <location>
        <begin position="16"/>
        <end position="35"/>
    </location>
</feature>
<evidence type="ECO:0000313" key="13">
    <source>
        <dbReference type="EMBL" id="QDC60638.1"/>
    </source>
</evidence>
<keyword evidence="6 11" id="KW-0812">Transmembrane</keyword>
<name>A0ABX5VR17_9PROT</name>
<keyword evidence="7" id="KW-0653">Protein transport</keyword>
<comment type="subcellular location">
    <subcellularLocation>
        <location evidence="1">Cell inner membrane</location>
        <topology evidence="1">Single-pass membrane protein</topology>
        <orientation evidence="1">Periplasmic side</orientation>
    </subcellularLocation>
</comment>
<dbReference type="SUPFAM" id="SSF74653">
    <property type="entry name" value="TolA/TonB C-terminal domain"/>
    <property type="match status" value="1"/>
</dbReference>
<accession>A0ABX5VR17</accession>
<keyword evidence="8 11" id="KW-1133">Transmembrane helix</keyword>
<dbReference type="Proteomes" id="UP000312702">
    <property type="component" value="Chromosome"/>
</dbReference>
<dbReference type="InterPro" id="IPR037682">
    <property type="entry name" value="TonB_C"/>
</dbReference>
<dbReference type="InterPro" id="IPR006260">
    <property type="entry name" value="TonB/TolA_C"/>
</dbReference>
<proteinExistence type="inferred from homology"/>
<dbReference type="Gene3D" id="3.30.1150.10">
    <property type="match status" value="1"/>
</dbReference>
<gene>
    <name evidence="13" type="ORF">FIT74_00240</name>
</gene>
<dbReference type="NCBIfam" id="TIGR01352">
    <property type="entry name" value="tonB_Cterm"/>
    <property type="match status" value="1"/>
</dbReference>
<keyword evidence="4" id="KW-1003">Cell membrane</keyword>
<evidence type="ECO:0000256" key="7">
    <source>
        <dbReference type="ARBA" id="ARBA00022927"/>
    </source>
</evidence>
<evidence type="ECO:0000256" key="11">
    <source>
        <dbReference type="SAM" id="Phobius"/>
    </source>
</evidence>
<keyword evidence="9 11" id="KW-0472">Membrane</keyword>
<evidence type="ECO:0000256" key="1">
    <source>
        <dbReference type="ARBA" id="ARBA00004383"/>
    </source>
</evidence>
<evidence type="ECO:0000256" key="6">
    <source>
        <dbReference type="ARBA" id="ARBA00022692"/>
    </source>
</evidence>
<evidence type="ECO:0000256" key="3">
    <source>
        <dbReference type="ARBA" id="ARBA00022448"/>
    </source>
</evidence>
<keyword evidence="3" id="KW-0813">Transport</keyword>
<evidence type="ECO:0000256" key="2">
    <source>
        <dbReference type="ARBA" id="ARBA00006555"/>
    </source>
</evidence>
<evidence type="ECO:0000256" key="4">
    <source>
        <dbReference type="ARBA" id="ARBA00022475"/>
    </source>
</evidence>
<feature type="region of interest" description="Disordered" evidence="10">
    <location>
        <begin position="81"/>
        <end position="117"/>
    </location>
</feature>
<comment type="similarity">
    <text evidence="2">Belongs to the TonB family.</text>
</comment>
<evidence type="ECO:0000259" key="12">
    <source>
        <dbReference type="PROSITE" id="PS52015"/>
    </source>
</evidence>
<dbReference type="InterPro" id="IPR051045">
    <property type="entry name" value="TonB-dependent_transducer"/>
</dbReference>
<keyword evidence="14" id="KW-1185">Reference proteome</keyword>